<keyword evidence="3" id="KW-0520">NAD</keyword>
<proteinExistence type="inferred from homology"/>
<gene>
    <name evidence="5" type="ORF">KIPB_007811</name>
</gene>
<feature type="domain" description="D-isomer specific 2-hydroxyacid dehydrogenase NAD-binding" evidence="4">
    <location>
        <begin position="52"/>
        <end position="252"/>
    </location>
</feature>
<dbReference type="GO" id="GO:0016491">
    <property type="term" value="F:oxidoreductase activity"/>
    <property type="evidence" value="ECO:0007669"/>
    <property type="project" value="UniProtKB-KW"/>
</dbReference>
<dbReference type="InterPro" id="IPR036291">
    <property type="entry name" value="NAD(P)-bd_dom_sf"/>
</dbReference>
<dbReference type="InterPro" id="IPR029753">
    <property type="entry name" value="D-isomer_DH_CS"/>
</dbReference>
<dbReference type="Gene3D" id="3.40.50.720">
    <property type="entry name" value="NAD(P)-binding Rossmann-like Domain"/>
    <property type="match status" value="2"/>
</dbReference>
<dbReference type="PANTHER" id="PTHR43026:SF1">
    <property type="entry name" value="2-HYDROXYACID DEHYDROGENASE HOMOLOG 1-RELATED"/>
    <property type="match status" value="1"/>
</dbReference>
<dbReference type="InterPro" id="IPR058205">
    <property type="entry name" value="D-LDH-like"/>
</dbReference>
<dbReference type="SUPFAM" id="SSF51735">
    <property type="entry name" value="NAD(P)-binding Rossmann-fold domains"/>
    <property type="match status" value="1"/>
</dbReference>
<evidence type="ECO:0000259" key="4">
    <source>
        <dbReference type="Pfam" id="PF02826"/>
    </source>
</evidence>
<feature type="non-terminal residue" evidence="5">
    <location>
        <position position="281"/>
    </location>
</feature>
<keyword evidence="6" id="KW-1185">Reference proteome</keyword>
<dbReference type="PANTHER" id="PTHR43026">
    <property type="entry name" value="2-HYDROXYACID DEHYDROGENASE HOMOLOG 1-RELATED"/>
    <property type="match status" value="1"/>
</dbReference>
<evidence type="ECO:0000256" key="3">
    <source>
        <dbReference type="ARBA" id="ARBA00023027"/>
    </source>
</evidence>
<comment type="caution">
    <text evidence="5">The sequence shown here is derived from an EMBL/GenBank/DDBJ whole genome shotgun (WGS) entry which is preliminary data.</text>
</comment>
<dbReference type="PROSITE" id="PS00671">
    <property type="entry name" value="D_2_HYDROXYACID_DH_3"/>
    <property type="match status" value="1"/>
</dbReference>
<name>A0A9K3GKT7_9EUKA</name>
<dbReference type="Proteomes" id="UP000265618">
    <property type="component" value="Unassembled WGS sequence"/>
</dbReference>
<protein>
    <recommendedName>
        <fullName evidence="4">D-isomer specific 2-hydroxyacid dehydrogenase NAD-binding domain-containing protein</fullName>
    </recommendedName>
</protein>
<reference evidence="5 6" key="1">
    <citation type="journal article" date="2018" name="PLoS ONE">
        <title>The draft genome of Kipferlia bialata reveals reductive genome evolution in fornicate parasites.</title>
        <authorList>
            <person name="Tanifuji G."/>
            <person name="Takabayashi S."/>
            <person name="Kume K."/>
            <person name="Takagi M."/>
            <person name="Nakayama T."/>
            <person name="Kamikawa R."/>
            <person name="Inagaki Y."/>
            <person name="Hashimoto T."/>
        </authorList>
    </citation>
    <scope>NUCLEOTIDE SEQUENCE [LARGE SCALE GENOMIC DNA]</scope>
    <source>
        <strain evidence="5">NY0173</strain>
    </source>
</reference>
<keyword evidence="2" id="KW-0560">Oxidoreductase</keyword>
<dbReference type="Pfam" id="PF02826">
    <property type="entry name" value="2-Hacid_dh_C"/>
    <property type="match status" value="1"/>
</dbReference>
<dbReference type="InterPro" id="IPR006140">
    <property type="entry name" value="D-isomer_DH_NAD-bd"/>
</dbReference>
<dbReference type="OrthoDB" id="298012at2759"/>
<evidence type="ECO:0000256" key="2">
    <source>
        <dbReference type="ARBA" id="ARBA00023002"/>
    </source>
</evidence>
<dbReference type="AlphaFoldDB" id="A0A9K3GKT7"/>
<accession>A0A9K3GKT7</accession>
<evidence type="ECO:0000256" key="1">
    <source>
        <dbReference type="ARBA" id="ARBA00005854"/>
    </source>
</evidence>
<dbReference type="GO" id="GO:0051287">
    <property type="term" value="F:NAD binding"/>
    <property type="evidence" value="ECO:0007669"/>
    <property type="project" value="InterPro"/>
</dbReference>
<sequence length="281" mass="30497">VVTILAEHGLIGIFASGAAPSHIAVDRCKELDVWVGAVGAYSPESIAGLALAQLLRMLHSLDTIEDRMTRGDFSLLPTPPGTLIEKSVGIIGYGAIGQAFHRMCSSFKCKVAALDWQAADTHVPTHPHFHKETSDPAQVPRVSLPAMLATSDVVFISCLESDRTRGLLSREMLSLCKPGCVLVNVARGSIIDTDALIDRLDTGALRCVLDVYDGEVGLFFRDHQGMEGVAQRDARFARLYSHKGCMVTPHCSWWTEPALSNIGSGTYQRIRDILIAKGLME</sequence>
<evidence type="ECO:0000313" key="6">
    <source>
        <dbReference type="Proteomes" id="UP000265618"/>
    </source>
</evidence>
<dbReference type="EMBL" id="BDIP01002276">
    <property type="protein sequence ID" value="GIQ86036.1"/>
    <property type="molecule type" value="Genomic_DNA"/>
</dbReference>
<evidence type="ECO:0000313" key="5">
    <source>
        <dbReference type="EMBL" id="GIQ86036.1"/>
    </source>
</evidence>
<organism evidence="5 6">
    <name type="scientific">Kipferlia bialata</name>
    <dbReference type="NCBI Taxonomy" id="797122"/>
    <lineage>
        <taxon>Eukaryota</taxon>
        <taxon>Metamonada</taxon>
        <taxon>Carpediemonas-like organisms</taxon>
        <taxon>Kipferlia</taxon>
    </lineage>
</organism>
<comment type="similarity">
    <text evidence="1">Belongs to the D-isomer specific 2-hydroxyacid dehydrogenase family.</text>
</comment>